<dbReference type="Proteomes" id="UP001234202">
    <property type="component" value="Unassembled WGS sequence"/>
</dbReference>
<keyword evidence="2" id="KW-1185">Reference proteome</keyword>
<protein>
    <submittedName>
        <fullName evidence="1">Uncharacterized protein</fullName>
    </submittedName>
</protein>
<evidence type="ECO:0000313" key="2">
    <source>
        <dbReference type="Proteomes" id="UP001234202"/>
    </source>
</evidence>
<proteinExistence type="predicted"/>
<accession>A0ACC2XUX9</accession>
<evidence type="ECO:0000313" key="1">
    <source>
        <dbReference type="EMBL" id="KAJ9127840.1"/>
    </source>
</evidence>
<sequence>MSEGRPNPPHHGQYLAPLAQRYATSSGSSASTPATTPTTPTFLPNRDLAPSPVPSTHSSINTVASSQTQYRVRVNPATGTRVSSRSRQSSKPSTIGMPGLGFPGTVRGIGAIPNDTSNWNELMAHWSVQQTCDRSATYPSHGPRAHHATLPPLTASELPTRTVNLANPLARSGRAPPASAAPVPMRGSHFITPASMQPMHAVHIAAQPAYGISDAQKLLAAASPPQRSSASSSSVSTRTASQSDIGPTRSTSSSEQAYNVSTPRKPSFTNGSLVSTSSSSGSARLVSPPPPMPPPRDMPLPPLPSVASNSFVPENGTRAASSSSRYDGERARGAERQMLSSTKSGQRAGPESAESTRPVPRNRDVSAPAAMTSVAKEAERRDWHATRNGSQHEVILNPKKMSSPPLGGLFSRKAGKSSSSLSSTGGTASKVRDSDNPSDFGVLPRGPSRQVESVPLAPPATSRNAASSGSQQPEGPHSLPINNGKRSVPPLGLGRPSTSYLASRRSEEVNRHFSGGESSSDFAKSVQGRKSSGGLRALFSRNKSKDRPENRKTPSPVPPMPIYLPDTQPLVTRRRASEDMLRTRKVEAGPPRDESIPLSSKPPLRPLPSSISDNVATRPSPSTQSVPLILPEGRSRTPQPPPSPPTPTASTSQVSAKVETKQPFQRLPPTVSLHLGDLPQLDLSLGSTFDSLMKSFEFGTRISPTATQKSPLSPKRPHMHNRRRSHSLSEYSHSSSGQSLTTRDTSARPNKRESRVNSSASLAADLAAYGAFEIATPRTEVPSSMSSLSISDHARTFSGTSSSLSEHSPPQTPGTNEGDPAAIYNSTSSKSADTVHCDASVEATRVQTLAPLDGSSVLTPQDKTPRAVRPTLLQQAESQRSMAPILEQDEAKVPEPAVKPAESLSALGLGPALEIAKQAPSPLSVTEEKKTRRIRLPRRSRKVQSQYTLIELAEEIRRILVVFRRASATKSADKAGLIRNELLDCLVEGEKKGFDASDTTGTAALRAVSIEWLELLLVELKIDQPANERGACLEALSSIMESPVLSAPALDNSPQEQAVFRYLMVRIMSYVLEKLSGKGVFHNTLMFAGRMLAFAFFRIEGIAVQLLSALPTKQATLSRFAIALESFSVQNEIRYPLHLQNLQFKNTRSYMTTLNDTPPVYEVTEEARAFHFKPGNWLRRWQSDDSELFPAFYKAYHRQLARYLAPALKTSDADNAPLSISVLMQAPGYVHLAAIFATKCQSYINGAVNAVTTTSASSSFTADESAGMRGNVKPPVLETANRRLSELILYLATSKLFIPSSSGDVIDLYSPKAVFCLFDLLDVIMMPPMPQLMSPDISTDNKVTLIDIRYLISVVKTILTQTEHHLTLAKCIAFVWTHFDTLCYQAEDREALCLHLLLDPALFERLMLFWSQSVRSYVLRLVVFRLGHLSTNASDPTNHNMELSVVQLLNASLEKIRARHDELEPHSMVDERGDTEAYMGPFESAEKGIVRSRSTITMVDAVERHPTVEQEAANAEQLLGLVPASPSAETFGGEDEPEVITSKAKAKSPSWFKKSFGKSKKTKRTGPDDSDNESPTSSGRPSLEGAAPLPKSSLKPTVAAFTPTPTGSDSALFTNFPTGASTDSQNSLRTGSTASEPSSTPSLGIQHGPQNRASAPTSPVQRTFEFELPTASPRSDTFDRPTMPGSPSLLETSMRSNPPKLPASPHMSRSFSKRSSLLHPIAASAIDGPFNPAIRKPLVSVLNQQPPYDKRLHPYCIRMLAELEDVRREYDEWWAEDGPGQQDNAPPRLNVAWPFNDEED</sequence>
<comment type="caution">
    <text evidence="1">The sequence shown here is derived from an EMBL/GenBank/DDBJ whole genome shotgun (WGS) entry which is preliminary data.</text>
</comment>
<gene>
    <name evidence="1" type="ORF">QFC24_000124</name>
</gene>
<reference evidence="1" key="1">
    <citation type="submission" date="2023-04" db="EMBL/GenBank/DDBJ databases">
        <title>Draft Genome sequencing of Naganishia species isolated from polar environments using Oxford Nanopore Technology.</title>
        <authorList>
            <person name="Leo P."/>
            <person name="Venkateswaran K."/>
        </authorList>
    </citation>
    <scope>NUCLEOTIDE SEQUENCE</scope>
    <source>
        <strain evidence="1">DBVPG 5303</strain>
    </source>
</reference>
<dbReference type="EMBL" id="JASBWV010000001">
    <property type="protein sequence ID" value="KAJ9127840.1"/>
    <property type="molecule type" value="Genomic_DNA"/>
</dbReference>
<organism evidence="1 2">
    <name type="scientific">Naganishia onofrii</name>
    <dbReference type="NCBI Taxonomy" id="1851511"/>
    <lineage>
        <taxon>Eukaryota</taxon>
        <taxon>Fungi</taxon>
        <taxon>Dikarya</taxon>
        <taxon>Basidiomycota</taxon>
        <taxon>Agaricomycotina</taxon>
        <taxon>Tremellomycetes</taxon>
        <taxon>Filobasidiales</taxon>
        <taxon>Filobasidiaceae</taxon>
        <taxon>Naganishia</taxon>
    </lineage>
</organism>
<name>A0ACC2XUX9_9TREE</name>